<dbReference type="InterPro" id="IPR018289">
    <property type="entry name" value="MULE_transposase_dom"/>
</dbReference>
<dbReference type="PANTHER" id="PTHR31973">
    <property type="entry name" value="POLYPROTEIN, PUTATIVE-RELATED"/>
    <property type="match status" value="1"/>
</dbReference>
<evidence type="ECO:0000313" key="2">
    <source>
        <dbReference type="Proteomes" id="UP000087766"/>
    </source>
</evidence>
<keyword evidence="2" id="KW-1185">Reference proteome</keyword>
<gene>
    <name evidence="3" type="primary">LOC111241047</name>
</gene>
<name>A0A3Q0EQ51_VIGRR</name>
<sequence length="205" mass="23715">MCSLAYAVVEVENKESWNFFLELLIEDLGGEGICSRCTFMSDQQKGLLPALQSLLPDVDQCYYVRHIYSNFRKKFAGLNLRQLLWKVATSTTPEAWESVMRQIKEINVDAFKYLIQIPPRHWSRSRFTGRPVCDTLVNNISEGFNSVILDARGKPIISMLEEIRMYLMNRWASNRDKISRFEGIICPKIQKKTAEGVRQDKILDA</sequence>
<dbReference type="RefSeq" id="XP_022633171.1">
    <property type="nucleotide sequence ID" value="XM_022777450.1"/>
</dbReference>
<dbReference type="GeneID" id="111241047"/>
<protein>
    <submittedName>
        <fullName evidence="3">Uncharacterized protein LOC111241047 isoform X2</fullName>
    </submittedName>
</protein>
<feature type="domain" description="MULE transposase" evidence="1">
    <location>
        <begin position="3"/>
        <end position="70"/>
    </location>
</feature>
<proteinExistence type="predicted"/>
<accession>A0A3Q0EQ51</accession>
<evidence type="ECO:0000313" key="3">
    <source>
        <dbReference type="RefSeq" id="XP_022633171.1"/>
    </source>
</evidence>
<dbReference type="PANTHER" id="PTHR31973:SF199">
    <property type="entry name" value="SWIM-TYPE DOMAIN-CONTAINING PROTEIN"/>
    <property type="match status" value="1"/>
</dbReference>
<dbReference type="Proteomes" id="UP000087766">
    <property type="component" value="Unplaced"/>
</dbReference>
<organism evidence="2 3">
    <name type="scientific">Vigna radiata var. radiata</name>
    <name type="common">Mung bean</name>
    <name type="synonym">Phaseolus aureus</name>
    <dbReference type="NCBI Taxonomy" id="3916"/>
    <lineage>
        <taxon>Eukaryota</taxon>
        <taxon>Viridiplantae</taxon>
        <taxon>Streptophyta</taxon>
        <taxon>Embryophyta</taxon>
        <taxon>Tracheophyta</taxon>
        <taxon>Spermatophyta</taxon>
        <taxon>Magnoliopsida</taxon>
        <taxon>eudicotyledons</taxon>
        <taxon>Gunneridae</taxon>
        <taxon>Pentapetalae</taxon>
        <taxon>rosids</taxon>
        <taxon>fabids</taxon>
        <taxon>Fabales</taxon>
        <taxon>Fabaceae</taxon>
        <taxon>Papilionoideae</taxon>
        <taxon>50 kb inversion clade</taxon>
        <taxon>NPAAA clade</taxon>
        <taxon>indigoferoid/millettioid clade</taxon>
        <taxon>Phaseoleae</taxon>
        <taxon>Vigna</taxon>
    </lineage>
</organism>
<evidence type="ECO:0000259" key="1">
    <source>
        <dbReference type="Pfam" id="PF10551"/>
    </source>
</evidence>
<dbReference type="AlphaFoldDB" id="A0A3Q0EQ51"/>
<reference evidence="3" key="1">
    <citation type="submission" date="2025-08" db="UniProtKB">
        <authorList>
            <consortium name="RefSeq"/>
        </authorList>
    </citation>
    <scope>IDENTIFICATION</scope>
    <source>
        <tissue evidence="3">Leaf</tissue>
    </source>
</reference>
<dbReference type="Pfam" id="PF10551">
    <property type="entry name" value="MULE"/>
    <property type="match status" value="1"/>
</dbReference>